<dbReference type="SUPFAM" id="SSF55154">
    <property type="entry name" value="CYTH-like phosphatases"/>
    <property type="match status" value="1"/>
</dbReference>
<dbReference type="PANTHER" id="PTHR21028">
    <property type="entry name" value="SI:CH211-156B7.4"/>
    <property type="match status" value="1"/>
</dbReference>
<dbReference type="RefSeq" id="WP_230271667.1">
    <property type="nucleotide sequence ID" value="NZ_JAJKFW010000006.1"/>
</dbReference>
<name>A0ABS8NEY6_9BACT</name>
<proteinExistence type="predicted"/>
<evidence type="ECO:0000259" key="1">
    <source>
        <dbReference type="PROSITE" id="PS51707"/>
    </source>
</evidence>
<organism evidence="2 3">
    <name type="scientific">Rhodopirellula halodulae</name>
    <dbReference type="NCBI Taxonomy" id="2894198"/>
    <lineage>
        <taxon>Bacteria</taxon>
        <taxon>Pseudomonadati</taxon>
        <taxon>Planctomycetota</taxon>
        <taxon>Planctomycetia</taxon>
        <taxon>Pirellulales</taxon>
        <taxon>Pirellulaceae</taxon>
        <taxon>Rhodopirellula</taxon>
    </lineage>
</organism>
<keyword evidence="3" id="KW-1185">Reference proteome</keyword>
<reference evidence="2" key="1">
    <citation type="submission" date="2021-11" db="EMBL/GenBank/DDBJ databases">
        <title>Genome sequence.</title>
        <authorList>
            <person name="Sun Q."/>
        </authorList>
    </citation>
    <scope>NUCLEOTIDE SEQUENCE</scope>
    <source>
        <strain evidence="2">JC740</strain>
    </source>
</reference>
<evidence type="ECO:0000313" key="2">
    <source>
        <dbReference type="EMBL" id="MCC9641497.1"/>
    </source>
</evidence>
<protein>
    <submittedName>
        <fullName evidence="2">Class IV adenylate cyclase</fullName>
    </submittedName>
</protein>
<accession>A0ABS8NEY6</accession>
<dbReference type="CDD" id="cd07890">
    <property type="entry name" value="CYTH-like_AC_IV-like"/>
    <property type="match status" value="1"/>
</dbReference>
<comment type="caution">
    <text evidence="2">The sequence shown here is derived from an EMBL/GenBank/DDBJ whole genome shotgun (WGS) entry which is preliminary data.</text>
</comment>
<dbReference type="Gene3D" id="2.40.320.10">
    <property type="entry name" value="Hypothetical Protein Pfu-838710-001"/>
    <property type="match status" value="1"/>
</dbReference>
<feature type="domain" description="CYTH" evidence="1">
    <location>
        <begin position="1"/>
        <end position="184"/>
    </location>
</feature>
<dbReference type="NCBIfam" id="TIGR00318">
    <property type="entry name" value="cyaB"/>
    <property type="match status" value="1"/>
</dbReference>
<dbReference type="EMBL" id="JAJKFW010000006">
    <property type="protein sequence ID" value="MCC9641497.1"/>
    <property type="molecule type" value="Genomic_DNA"/>
</dbReference>
<dbReference type="Pfam" id="PF01928">
    <property type="entry name" value="CYTH"/>
    <property type="match status" value="1"/>
</dbReference>
<gene>
    <name evidence="2" type="primary">cyaB</name>
    <name evidence="2" type="ORF">LOC71_04375</name>
</gene>
<dbReference type="PANTHER" id="PTHR21028:SF2">
    <property type="entry name" value="CYTH DOMAIN-CONTAINING PROTEIN"/>
    <property type="match status" value="1"/>
</dbReference>
<dbReference type="SMART" id="SM01118">
    <property type="entry name" value="CYTH"/>
    <property type="match status" value="1"/>
</dbReference>
<dbReference type="Proteomes" id="UP001430306">
    <property type="component" value="Unassembled WGS sequence"/>
</dbReference>
<sequence>MFEVELKFRVDDEAVLRARLDVEDAKSVSENENKDTYFNHPCRDFAASGEALRIRRIDGEPLITYKGPKLPGVVKAREELEWALNPGDAKGELTETLLLRLGFREVATVTKRRETFSVGSTRPMTVTIDRVEGLGVYAEIERVLAETKPDDNAIQNARAEVEALATKLGLSNPEPRSYLRMQLERADASAGG</sequence>
<evidence type="ECO:0000313" key="3">
    <source>
        <dbReference type="Proteomes" id="UP001430306"/>
    </source>
</evidence>
<dbReference type="InterPro" id="IPR023577">
    <property type="entry name" value="CYTH_domain"/>
</dbReference>
<dbReference type="InterPro" id="IPR033469">
    <property type="entry name" value="CYTH-like_dom_sf"/>
</dbReference>
<dbReference type="PROSITE" id="PS51707">
    <property type="entry name" value="CYTH"/>
    <property type="match status" value="1"/>
</dbReference>
<dbReference type="InterPro" id="IPR008173">
    <property type="entry name" value="Adenylyl_cyclase_CyaB"/>
</dbReference>